<name>A0A3G9JLB8_9FIRM</name>
<evidence type="ECO:0000256" key="2">
    <source>
        <dbReference type="ARBA" id="ARBA00006920"/>
    </source>
</evidence>
<evidence type="ECO:0000256" key="8">
    <source>
        <dbReference type="ARBA" id="ARBA00022989"/>
    </source>
</evidence>
<keyword evidence="3" id="KW-0813">Transport</keyword>
<evidence type="ECO:0000256" key="1">
    <source>
        <dbReference type="ARBA" id="ARBA00004141"/>
    </source>
</evidence>
<evidence type="ECO:0000256" key="4">
    <source>
        <dbReference type="ARBA" id="ARBA00022538"/>
    </source>
</evidence>
<dbReference type="KEGG" id="ebm:SG0102_17250"/>
<evidence type="ECO:0000313" key="14">
    <source>
        <dbReference type="EMBL" id="BBH26791.1"/>
    </source>
</evidence>
<dbReference type="GO" id="GO:0015252">
    <property type="term" value="F:proton channel activity"/>
    <property type="evidence" value="ECO:0007669"/>
    <property type="project" value="InterPro"/>
</dbReference>
<dbReference type="RefSeq" id="WP_125119613.1">
    <property type="nucleotide sequence ID" value="NZ_AP019309.1"/>
</dbReference>
<keyword evidence="5 13" id="KW-0812">Transmembrane</keyword>
<protein>
    <recommendedName>
        <fullName evidence="16">DUF1211 domain-containing membrane protein</fullName>
    </recommendedName>
</protein>
<dbReference type="InParanoid" id="A0A3G9JLB8"/>
<dbReference type="GO" id="GO:0016020">
    <property type="term" value="C:membrane"/>
    <property type="evidence" value="ECO:0007669"/>
    <property type="project" value="UniProtKB-SubCell"/>
</dbReference>
<evidence type="ECO:0008006" key="16">
    <source>
        <dbReference type="Google" id="ProtNLM"/>
    </source>
</evidence>
<keyword evidence="7" id="KW-0630">Potassium</keyword>
<evidence type="ECO:0000256" key="9">
    <source>
        <dbReference type="ARBA" id="ARBA00023065"/>
    </source>
</evidence>
<evidence type="ECO:0000256" key="5">
    <source>
        <dbReference type="ARBA" id="ARBA00022692"/>
    </source>
</evidence>
<comment type="subcellular location">
    <subcellularLocation>
        <location evidence="1">Membrane</location>
        <topology evidence="1">Multi-pass membrane protein</topology>
    </subcellularLocation>
</comment>
<evidence type="ECO:0000256" key="12">
    <source>
        <dbReference type="ARBA" id="ARBA00034430"/>
    </source>
</evidence>
<keyword evidence="6" id="KW-0631">Potassium channel</keyword>
<evidence type="ECO:0000256" key="3">
    <source>
        <dbReference type="ARBA" id="ARBA00022448"/>
    </source>
</evidence>
<feature type="transmembrane region" description="Helical" evidence="13">
    <location>
        <begin position="197"/>
        <end position="228"/>
    </location>
</feature>
<keyword evidence="9" id="KW-0406">Ion transport</keyword>
<dbReference type="Proteomes" id="UP000268059">
    <property type="component" value="Chromosome"/>
</dbReference>
<evidence type="ECO:0000256" key="6">
    <source>
        <dbReference type="ARBA" id="ARBA00022826"/>
    </source>
</evidence>
<evidence type="ECO:0000256" key="11">
    <source>
        <dbReference type="ARBA" id="ARBA00023303"/>
    </source>
</evidence>
<gene>
    <name evidence="14" type="ORF">SG0102_17250</name>
</gene>
<dbReference type="InterPro" id="IPR010617">
    <property type="entry name" value="TMEM175-like"/>
</dbReference>
<feature type="transmembrane region" description="Helical" evidence="13">
    <location>
        <begin position="95"/>
        <end position="115"/>
    </location>
</feature>
<dbReference type="EMBL" id="AP019309">
    <property type="protein sequence ID" value="BBH26791.1"/>
    <property type="molecule type" value="Genomic_DNA"/>
</dbReference>
<keyword evidence="4" id="KW-0633">Potassium transport</keyword>
<keyword evidence="8 13" id="KW-1133">Transmembrane helix</keyword>
<keyword evidence="10 13" id="KW-0472">Membrane</keyword>
<keyword evidence="15" id="KW-1185">Reference proteome</keyword>
<reference evidence="14 15" key="1">
    <citation type="submission" date="2018-11" db="EMBL/GenBank/DDBJ databases">
        <title>Novel Erysipelotrichaceae bacterium isolated from small intestine of a swine.</title>
        <authorList>
            <person name="Kim J.S."/>
            <person name="Choe H."/>
            <person name="Lee Y.R."/>
            <person name="Kim K.M."/>
            <person name="Park D.S."/>
        </authorList>
    </citation>
    <scope>NUCLEOTIDE SEQUENCE [LARGE SCALE GENOMIC DNA]</scope>
    <source>
        <strain evidence="14 15">SG0102</strain>
    </source>
</reference>
<dbReference type="AlphaFoldDB" id="A0A3G9JLB8"/>
<dbReference type="Pfam" id="PF06736">
    <property type="entry name" value="TMEM175"/>
    <property type="match status" value="1"/>
</dbReference>
<proteinExistence type="inferred from homology"/>
<evidence type="ECO:0000256" key="10">
    <source>
        <dbReference type="ARBA" id="ARBA00023136"/>
    </source>
</evidence>
<evidence type="ECO:0000256" key="7">
    <source>
        <dbReference type="ARBA" id="ARBA00022958"/>
    </source>
</evidence>
<accession>A0A3G9JLB8</accession>
<sequence length="238" mass="27565">MKQTLEEMKKINDEAGLNSAERALAFFDAVLAIAITLIVLELPVNDLNTHNYAKYHELFLYFTAFLMSFEVLGTIWHAHLRFYSVPAMRRNVQPLHILLLLVPVTLFPKATMLIASPKHSFYAILAYFITSGLLFLGTLLSLRYASKAVINNQGRDLWRYATHHLNESQLSAEDQERLSVTRERLKEQRRLIGFGEFFTLCEVISFMVMPILCYLFFILNLIVSFYLISSRHHLRQSC</sequence>
<dbReference type="OrthoDB" id="7626281at2"/>
<organism evidence="14 15">
    <name type="scientific">Intestinibaculum porci</name>
    <dbReference type="NCBI Taxonomy" id="2487118"/>
    <lineage>
        <taxon>Bacteria</taxon>
        <taxon>Bacillati</taxon>
        <taxon>Bacillota</taxon>
        <taxon>Erysipelotrichia</taxon>
        <taxon>Erysipelotrichales</taxon>
        <taxon>Erysipelotrichaceae</taxon>
        <taxon>Intestinibaculum</taxon>
    </lineage>
</organism>
<evidence type="ECO:0000256" key="13">
    <source>
        <dbReference type="SAM" id="Phobius"/>
    </source>
</evidence>
<evidence type="ECO:0000313" key="15">
    <source>
        <dbReference type="Proteomes" id="UP000268059"/>
    </source>
</evidence>
<keyword evidence="11" id="KW-0407">Ion channel</keyword>
<feature type="transmembrane region" description="Helical" evidence="13">
    <location>
        <begin position="21"/>
        <end position="40"/>
    </location>
</feature>
<feature type="transmembrane region" description="Helical" evidence="13">
    <location>
        <begin position="121"/>
        <end position="142"/>
    </location>
</feature>
<feature type="transmembrane region" description="Helical" evidence="13">
    <location>
        <begin position="60"/>
        <end position="83"/>
    </location>
</feature>
<comment type="catalytic activity">
    <reaction evidence="12">
        <text>K(+)(in) = K(+)(out)</text>
        <dbReference type="Rhea" id="RHEA:29463"/>
        <dbReference type="ChEBI" id="CHEBI:29103"/>
    </reaction>
</comment>
<comment type="similarity">
    <text evidence="2">Belongs to the TMEM175 family.</text>
</comment>
<dbReference type="GO" id="GO:0005267">
    <property type="term" value="F:potassium channel activity"/>
    <property type="evidence" value="ECO:0007669"/>
    <property type="project" value="UniProtKB-KW"/>
</dbReference>